<dbReference type="FunFam" id="1.20.1070.10:FF:000160">
    <property type="entry name" value="Related to Opsin-1"/>
    <property type="match status" value="1"/>
</dbReference>
<comment type="similarity">
    <text evidence="2">Belongs to the archaeal/bacterial/fungal opsin family.</text>
</comment>
<evidence type="ECO:0000256" key="3">
    <source>
        <dbReference type="ARBA" id="ARBA00022692"/>
    </source>
</evidence>
<keyword evidence="4 7" id="KW-1133">Transmembrane helix</keyword>
<feature type="transmembrane region" description="Helical" evidence="7">
    <location>
        <begin position="68"/>
        <end position="87"/>
    </location>
</feature>
<dbReference type="GO" id="GO:0005886">
    <property type="term" value="C:plasma membrane"/>
    <property type="evidence" value="ECO:0007669"/>
    <property type="project" value="TreeGrafter"/>
</dbReference>
<feature type="transmembrane region" description="Helical" evidence="7">
    <location>
        <begin position="253"/>
        <end position="278"/>
    </location>
</feature>
<feature type="transmembrane region" description="Helical" evidence="7">
    <location>
        <begin position="219"/>
        <end position="241"/>
    </location>
</feature>
<organism evidence="8 9">
    <name type="scientific">Naumovozyma castellii</name>
    <name type="common">Yeast</name>
    <name type="synonym">Saccharomyces castellii</name>
    <dbReference type="NCBI Taxonomy" id="27288"/>
    <lineage>
        <taxon>Eukaryota</taxon>
        <taxon>Fungi</taxon>
        <taxon>Dikarya</taxon>
        <taxon>Ascomycota</taxon>
        <taxon>Saccharomycotina</taxon>
        <taxon>Saccharomycetes</taxon>
        <taxon>Saccharomycetales</taxon>
        <taxon>Saccharomycetaceae</taxon>
        <taxon>Naumovozyma</taxon>
    </lineage>
</organism>
<dbReference type="CDD" id="cd15239">
    <property type="entry name" value="7tm_YRO2_fungal-like"/>
    <property type="match status" value="1"/>
</dbReference>
<dbReference type="GO" id="GO:0005783">
    <property type="term" value="C:endoplasmic reticulum"/>
    <property type="evidence" value="ECO:0007669"/>
    <property type="project" value="TreeGrafter"/>
</dbReference>
<evidence type="ECO:0000256" key="6">
    <source>
        <dbReference type="SAM" id="MobiDB-lite"/>
    </source>
</evidence>
<dbReference type="OrthoDB" id="536545at2759"/>
<dbReference type="PANTHER" id="PTHR28286">
    <property type="match status" value="1"/>
</dbReference>
<sequence length="336" mass="37901">MNATLEEVVKSHGNRAVRSNPPHGLDFHITEQGSDWLWAAFSIFGFLAVVYIGLFFVAEAKGTSLTKYALASTLLISMFNFFGYYTYASNLGWTDVQAEFNHLHVHPSITGLSPGVRQIFYAKYCAWFLSWPLLVFLTEMTGMSISEEGKLEELNVIDTIHSLLFQIVGSAFWVVALLVGSLIKSTYKWGYWVFGCVAMLLVQGVFIKRQFVDLKIKGFTLCMHVTAMLIVWLYFICWGLSEGGNRIQPDSEAVFYGILDVCIFGIYPAYLCFIAQYYGTTPKMSWKMNSPFHKHEEDEEEHFTKEAQPDSPRNSGETQVQPEEGESTPAAAEAQS</sequence>
<dbReference type="SUPFAM" id="SSF81321">
    <property type="entry name" value="Family A G protein-coupled receptor-like"/>
    <property type="match status" value="1"/>
</dbReference>
<dbReference type="AlphaFoldDB" id="G0VBK8"/>
<keyword evidence="9" id="KW-1185">Reference proteome</keyword>
<accession>G0VBK8</accession>
<feature type="region of interest" description="Disordered" evidence="6">
    <location>
        <begin position="295"/>
        <end position="336"/>
    </location>
</feature>
<dbReference type="KEGG" id="ncs:NCAS_0B02500"/>
<evidence type="ECO:0000313" key="8">
    <source>
        <dbReference type="EMBL" id="CCC68334.1"/>
    </source>
</evidence>
<dbReference type="InterPro" id="IPR001425">
    <property type="entry name" value="Arc/bac/fun_rhodopsins"/>
</dbReference>
<keyword evidence="5 7" id="KW-0472">Membrane</keyword>
<proteinExistence type="inferred from homology"/>
<feature type="transmembrane region" description="Helical" evidence="7">
    <location>
        <begin position="36"/>
        <end position="56"/>
    </location>
</feature>
<reference evidence="8 9" key="1">
    <citation type="journal article" date="2011" name="Proc. Natl. Acad. Sci. U.S.A.">
        <title>Evolutionary erosion of yeast sex chromosomes by mating-type switching accidents.</title>
        <authorList>
            <person name="Gordon J.L."/>
            <person name="Armisen D."/>
            <person name="Proux-Wera E."/>
            <person name="Oheigeartaigh S.S."/>
            <person name="Byrne K.P."/>
            <person name="Wolfe K.H."/>
        </authorList>
    </citation>
    <scope>NUCLEOTIDE SEQUENCE [LARGE SCALE GENOMIC DNA]</scope>
    <source>
        <strain evidence="9">ATCC 76901 / BCRC 22586 / CBS 4309 / NBRC 1992 / NRRL Y-12630</strain>
    </source>
</reference>
<dbReference type="EMBL" id="HE576753">
    <property type="protein sequence ID" value="CCC68334.1"/>
    <property type="molecule type" value="Genomic_DNA"/>
</dbReference>
<dbReference type="Proteomes" id="UP000001640">
    <property type="component" value="Chromosome 2"/>
</dbReference>
<name>G0VBK8_NAUCA</name>
<protein>
    <recommendedName>
        <fullName evidence="10">30 kDa heat shock protein</fullName>
    </recommendedName>
</protein>
<dbReference type="InterPro" id="IPR043476">
    <property type="entry name" value="Yro2-like_7TM"/>
</dbReference>
<dbReference type="GeneID" id="96901894"/>
<dbReference type="SMART" id="SM01021">
    <property type="entry name" value="Bac_rhodopsin"/>
    <property type="match status" value="1"/>
</dbReference>
<dbReference type="PANTHER" id="PTHR28286:SF1">
    <property type="entry name" value="30 KDA HEAT SHOCK PROTEIN-RELATED"/>
    <property type="match status" value="1"/>
</dbReference>
<dbReference type="Gene3D" id="1.20.1070.10">
    <property type="entry name" value="Rhodopsin 7-helix transmembrane proteins"/>
    <property type="match status" value="1"/>
</dbReference>
<evidence type="ECO:0000256" key="4">
    <source>
        <dbReference type="ARBA" id="ARBA00022989"/>
    </source>
</evidence>
<evidence type="ECO:0000313" key="9">
    <source>
        <dbReference type="Proteomes" id="UP000001640"/>
    </source>
</evidence>
<dbReference type="InParanoid" id="G0VBK8"/>
<comment type="subcellular location">
    <subcellularLocation>
        <location evidence="1">Membrane</location>
        <topology evidence="1">Multi-pass membrane protein</topology>
    </subcellularLocation>
</comment>
<gene>
    <name evidence="8" type="primary">NCAS0B02500</name>
    <name evidence="8" type="ordered locus">NCAS_0B02500</name>
</gene>
<keyword evidence="3 7" id="KW-0812">Transmembrane</keyword>
<reference key="2">
    <citation type="submission" date="2011-08" db="EMBL/GenBank/DDBJ databases">
        <title>Genome sequence of Naumovozyma castellii.</title>
        <authorList>
            <person name="Gordon J.L."/>
            <person name="Armisen D."/>
            <person name="Proux-Wera E."/>
            <person name="OhEigeartaigh S.S."/>
            <person name="Byrne K.P."/>
            <person name="Wolfe K.H."/>
        </authorList>
    </citation>
    <scope>NUCLEOTIDE SEQUENCE</scope>
    <source>
        <strain>Type strain:CBS 4309</strain>
    </source>
</reference>
<dbReference type="HOGENOM" id="CLU_054785_1_1_1"/>
<feature type="transmembrane region" description="Helical" evidence="7">
    <location>
        <begin position="121"/>
        <end position="142"/>
    </location>
</feature>
<feature type="transmembrane region" description="Helical" evidence="7">
    <location>
        <begin position="189"/>
        <end position="207"/>
    </location>
</feature>
<dbReference type="eggNOG" id="ENOG502QZWT">
    <property type="taxonomic scope" value="Eukaryota"/>
</dbReference>
<feature type="transmembrane region" description="Helical" evidence="7">
    <location>
        <begin position="163"/>
        <end position="183"/>
    </location>
</feature>
<feature type="compositionally biased region" description="Polar residues" evidence="6">
    <location>
        <begin position="311"/>
        <end position="321"/>
    </location>
</feature>
<dbReference type="OMA" id="IAWFLSW"/>
<dbReference type="RefSeq" id="XP_003674708.1">
    <property type="nucleotide sequence ID" value="XM_003674660.1"/>
</dbReference>
<evidence type="ECO:0000256" key="1">
    <source>
        <dbReference type="ARBA" id="ARBA00004141"/>
    </source>
</evidence>
<evidence type="ECO:0000256" key="2">
    <source>
        <dbReference type="ARBA" id="ARBA00008130"/>
    </source>
</evidence>
<evidence type="ECO:0008006" key="10">
    <source>
        <dbReference type="Google" id="ProtNLM"/>
    </source>
</evidence>
<evidence type="ECO:0000256" key="5">
    <source>
        <dbReference type="ARBA" id="ARBA00023136"/>
    </source>
</evidence>
<evidence type="ECO:0000256" key="7">
    <source>
        <dbReference type="SAM" id="Phobius"/>
    </source>
</evidence>
<dbReference type="FunCoup" id="G0VBK8">
    <property type="interactions" value="83"/>
</dbReference>